<dbReference type="Proteomes" id="UP000015351">
    <property type="component" value="Unassembled WGS sequence"/>
</dbReference>
<dbReference type="STRING" id="1123360.thalar_02475"/>
<comment type="caution">
    <text evidence="1">The sequence shown here is derived from an EMBL/GenBank/DDBJ whole genome shotgun (WGS) entry which is preliminary data.</text>
</comment>
<proteinExistence type="predicted"/>
<evidence type="ECO:0000313" key="1">
    <source>
        <dbReference type="EMBL" id="EPX78246.1"/>
    </source>
</evidence>
<dbReference type="HOGENOM" id="CLU_2917117_0_0_5"/>
<reference evidence="2" key="1">
    <citation type="journal article" date="2013" name="Stand. Genomic Sci.">
        <title>Genome sequence of the Litoreibacter arenae type strain (DSM 19593(T)), a member of the Roseobacter clade isolated from sea sand.</title>
        <authorList>
            <person name="Riedel T."/>
            <person name="Fiebig A."/>
            <person name="Petersen J."/>
            <person name="Gronow S."/>
            <person name="Kyrpides N.C."/>
            <person name="Goker M."/>
            <person name="Klenk H.P."/>
        </authorList>
    </citation>
    <scope>NUCLEOTIDE SEQUENCE [LARGE SCALE GENOMIC DNA]</scope>
    <source>
        <strain evidence="2">DSM 19593</strain>
    </source>
</reference>
<evidence type="ECO:0000313" key="2">
    <source>
        <dbReference type="Proteomes" id="UP000015351"/>
    </source>
</evidence>
<dbReference type="AlphaFoldDB" id="S9QA47"/>
<protein>
    <submittedName>
        <fullName evidence="1">Uncharacterized protein</fullName>
    </submittedName>
</protein>
<accession>S9QA47</accession>
<organism evidence="1 2">
    <name type="scientific">Litoreibacter arenae DSM 19593</name>
    <dbReference type="NCBI Taxonomy" id="1123360"/>
    <lineage>
        <taxon>Bacteria</taxon>
        <taxon>Pseudomonadati</taxon>
        <taxon>Pseudomonadota</taxon>
        <taxon>Alphaproteobacteria</taxon>
        <taxon>Rhodobacterales</taxon>
        <taxon>Roseobacteraceae</taxon>
        <taxon>Litoreibacter</taxon>
    </lineage>
</organism>
<gene>
    <name evidence="1" type="ORF">thalar_02475</name>
</gene>
<sequence>MQLAGRIILTYVSSGWLTEAGDGYPYTVQVVSRFDELYFEGGDRRYLGAEHSRMAADARGF</sequence>
<keyword evidence="2" id="KW-1185">Reference proteome</keyword>
<dbReference type="EMBL" id="AONI01000013">
    <property type="protein sequence ID" value="EPX78246.1"/>
    <property type="molecule type" value="Genomic_DNA"/>
</dbReference>
<name>S9QA47_9RHOB</name>